<comment type="caution">
    <text evidence="2">The sequence shown here is derived from an EMBL/GenBank/DDBJ whole genome shotgun (WGS) entry which is preliminary data.</text>
</comment>
<dbReference type="Proteomes" id="UP001275049">
    <property type="component" value="Unassembled WGS sequence"/>
</dbReference>
<evidence type="ECO:0000313" key="2">
    <source>
        <dbReference type="EMBL" id="MDY5133842.1"/>
    </source>
</evidence>
<gene>
    <name evidence="2" type="primary">mobC</name>
    <name evidence="2" type="ORF">R6G86_08935</name>
</gene>
<dbReference type="RefSeq" id="WP_320755625.1">
    <property type="nucleotide sequence ID" value="NZ_JAWNGA010000026.1"/>
</dbReference>
<proteinExistence type="predicted"/>
<sequence length="149" mass="16889">MNHVSSRDAVPNPAGEVPTSPDPSQPSASKMRWRKPIGQIRVNGAEYLTWLRARELDGYKRWGEWVRDRVNESVRNQRHVVRADVAEINEILSQLSHIGVNVNQAVRAVNRLALSADVNHDDVMESVVALEMYLEDVRDVSARIVKILE</sequence>
<evidence type="ECO:0000256" key="1">
    <source>
        <dbReference type="SAM" id="MobiDB-lite"/>
    </source>
</evidence>
<name>A0ABU5GAW2_9ACTO</name>
<feature type="region of interest" description="Disordered" evidence="1">
    <location>
        <begin position="1"/>
        <end position="35"/>
    </location>
</feature>
<accession>A0ABU5GAW2</accession>
<reference evidence="2 3" key="1">
    <citation type="submission" date="2023-10" db="EMBL/GenBank/DDBJ databases">
        <title>Whole Genome based description of the genera Actinobaculum and Actinotignum reveals a complex phylogenetic relationship within the species included in the genus Actinotignum.</title>
        <authorList>
            <person name="Jensen C.S."/>
            <person name="Dargis R."/>
            <person name="Kemp M."/>
            <person name="Christensen J.J."/>
        </authorList>
    </citation>
    <scope>NUCLEOTIDE SEQUENCE [LARGE SCALE GENOMIC DNA]</scope>
    <source>
        <strain evidence="2 3">SLA_B974</strain>
    </source>
</reference>
<evidence type="ECO:0000313" key="3">
    <source>
        <dbReference type="Proteomes" id="UP001275049"/>
    </source>
</evidence>
<protein>
    <submittedName>
        <fullName evidence="2">Plasmid mobilization relaxosome protein MobC</fullName>
    </submittedName>
</protein>
<organism evidence="2 3">
    <name type="scientific">Actinotignum urinale</name>
    <dbReference type="NCBI Taxonomy" id="190146"/>
    <lineage>
        <taxon>Bacteria</taxon>
        <taxon>Bacillati</taxon>
        <taxon>Actinomycetota</taxon>
        <taxon>Actinomycetes</taxon>
        <taxon>Actinomycetales</taxon>
        <taxon>Actinomycetaceae</taxon>
        <taxon>Actinotignum</taxon>
    </lineage>
</organism>
<keyword evidence="3" id="KW-1185">Reference proteome</keyword>
<dbReference type="EMBL" id="JAWNGA010000026">
    <property type="protein sequence ID" value="MDY5133842.1"/>
    <property type="molecule type" value="Genomic_DNA"/>
</dbReference>